<evidence type="ECO:0000256" key="11">
    <source>
        <dbReference type="RuleBase" id="RU003750"/>
    </source>
</evidence>
<evidence type="ECO:0000256" key="1">
    <source>
        <dbReference type="ARBA" id="ARBA00004141"/>
    </source>
</evidence>
<keyword evidence="5 12" id="KW-0812">Transmembrane</keyword>
<dbReference type="PROSITE" id="PS00379">
    <property type="entry name" value="CDP_ALCOHOL_P_TRANSF"/>
    <property type="match status" value="1"/>
</dbReference>
<name>A0ABS3AR79_9BACT</name>
<proteinExistence type="inferred from homology"/>
<dbReference type="InterPro" id="IPR043130">
    <property type="entry name" value="CDP-OH_PTrfase_TM_dom"/>
</dbReference>
<dbReference type="PROSITE" id="PS51257">
    <property type="entry name" value="PROKAR_LIPOPROTEIN"/>
    <property type="match status" value="1"/>
</dbReference>
<evidence type="ECO:0000256" key="6">
    <source>
        <dbReference type="ARBA" id="ARBA00022989"/>
    </source>
</evidence>
<gene>
    <name evidence="13" type="ORF">JYU14_04030</name>
</gene>
<feature type="transmembrane region" description="Helical" evidence="12">
    <location>
        <begin position="42"/>
        <end position="63"/>
    </location>
</feature>
<dbReference type="PANTHER" id="PTHR14269:SF61">
    <property type="entry name" value="CDP-DIACYLGLYCEROL--SERINE O-PHOSPHATIDYLTRANSFERASE"/>
    <property type="match status" value="1"/>
</dbReference>
<reference evidence="13 14" key="1">
    <citation type="submission" date="2021-02" db="EMBL/GenBank/DDBJ databases">
        <title>Activity-based single-cell genomes from oceanic crustal fluid captures similar information to metagenomic and metatranscriptomic surveys with orders of magnitude less sampling.</title>
        <authorList>
            <person name="D'Angelo T.S."/>
            <person name="Orcutt B.N."/>
        </authorList>
    </citation>
    <scope>NUCLEOTIDE SEQUENCE [LARGE SCALE GENOMIC DNA]</scope>
    <source>
        <strain evidence="13">AH-315-G07</strain>
    </source>
</reference>
<evidence type="ECO:0000256" key="12">
    <source>
        <dbReference type="SAM" id="Phobius"/>
    </source>
</evidence>
<dbReference type="EMBL" id="JAFITR010000090">
    <property type="protein sequence ID" value="MBN4067233.1"/>
    <property type="molecule type" value="Genomic_DNA"/>
</dbReference>
<dbReference type="Proteomes" id="UP000722121">
    <property type="component" value="Unassembled WGS sequence"/>
</dbReference>
<evidence type="ECO:0000313" key="14">
    <source>
        <dbReference type="Proteomes" id="UP000722121"/>
    </source>
</evidence>
<keyword evidence="10" id="KW-1208">Phospholipid metabolism</keyword>
<comment type="caution">
    <text evidence="13">The sequence shown here is derived from an EMBL/GenBank/DDBJ whole genome shotgun (WGS) entry which is preliminary data.</text>
</comment>
<dbReference type="PANTHER" id="PTHR14269">
    <property type="entry name" value="CDP-DIACYLGLYCEROL--GLYCEROL-3-PHOSPHATE 3-PHOSPHATIDYLTRANSFERASE-RELATED"/>
    <property type="match status" value="1"/>
</dbReference>
<evidence type="ECO:0000256" key="2">
    <source>
        <dbReference type="ARBA" id="ARBA00010441"/>
    </source>
</evidence>
<dbReference type="Gene3D" id="1.20.120.1760">
    <property type="match status" value="1"/>
</dbReference>
<dbReference type="InterPro" id="IPR000462">
    <property type="entry name" value="CDP-OH_P_trans"/>
</dbReference>
<keyword evidence="9" id="KW-0594">Phospholipid biosynthesis</keyword>
<sequence>MKKISLLPNAITTFALACGLFVILRVNVSVQGCSYYDVLHSSAILLLIAALADTLDGAVARLVRAESEFGFNFDSLADTVNFGVAPSVLMLKSLVLAPDSFLFFFAMASAMLYSICGVLRLVRFNVKSKQVDRDTMLTFAQKKNFTGLPIPAAAAAVVSVNLFSFSDDCAKIVSINDAVRSSVLAVIMVVIAYFMVSRWKFPSLKTLQFRIPSFPLVVAIVLVALLLLYGILYHFALVFFGISWLYLVIGWILSIIRLVVGKKSKTLIDFEPEPESDEEDHHL</sequence>
<evidence type="ECO:0000256" key="4">
    <source>
        <dbReference type="ARBA" id="ARBA00022679"/>
    </source>
</evidence>
<accession>A0ABS3AR79</accession>
<feature type="transmembrane region" description="Helical" evidence="12">
    <location>
        <begin position="242"/>
        <end position="260"/>
    </location>
</feature>
<feature type="transmembrane region" description="Helical" evidence="12">
    <location>
        <begin position="178"/>
        <end position="196"/>
    </location>
</feature>
<evidence type="ECO:0000256" key="8">
    <source>
        <dbReference type="ARBA" id="ARBA00023136"/>
    </source>
</evidence>
<evidence type="ECO:0000256" key="5">
    <source>
        <dbReference type="ARBA" id="ARBA00022692"/>
    </source>
</evidence>
<evidence type="ECO:0000256" key="3">
    <source>
        <dbReference type="ARBA" id="ARBA00022516"/>
    </source>
</evidence>
<keyword evidence="6 12" id="KW-1133">Transmembrane helix</keyword>
<evidence type="ECO:0000256" key="9">
    <source>
        <dbReference type="ARBA" id="ARBA00023209"/>
    </source>
</evidence>
<dbReference type="InterPro" id="IPR050324">
    <property type="entry name" value="CDP-alcohol_PTase-I"/>
</dbReference>
<keyword evidence="7" id="KW-0443">Lipid metabolism</keyword>
<evidence type="ECO:0000256" key="7">
    <source>
        <dbReference type="ARBA" id="ARBA00023098"/>
    </source>
</evidence>
<feature type="transmembrane region" description="Helical" evidence="12">
    <location>
        <begin position="101"/>
        <end position="124"/>
    </location>
</feature>
<organism evidence="13 14">
    <name type="scientific">Simkania negevensis</name>
    <dbReference type="NCBI Taxonomy" id="83561"/>
    <lineage>
        <taxon>Bacteria</taxon>
        <taxon>Pseudomonadati</taxon>
        <taxon>Chlamydiota</taxon>
        <taxon>Chlamydiia</taxon>
        <taxon>Parachlamydiales</taxon>
        <taxon>Simkaniaceae</taxon>
        <taxon>Simkania</taxon>
    </lineage>
</organism>
<dbReference type="Pfam" id="PF01066">
    <property type="entry name" value="CDP-OH_P_transf"/>
    <property type="match status" value="1"/>
</dbReference>
<feature type="transmembrane region" description="Helical" evidence="12">
    <location>
        <begin position="145"/>
        <end position="166"/>
    </location>
</feature>
<dbReference type="InterPro" id="IPR048254">
    <property type="entry name" value="CDP_ALCOHOL_P_TRANSF_CS"/>
</dbReference>
<keyword evidence="3" id="KW-0444">Lipid biosynthesis</keyword>
<feature type="transmembrane region" description="Helical" evidence="12">
    <location>
        <begin position="216"/>
        <end position="236"/>
    </location>
</feature>
<comment type="similarity">
    <text evidence="2 11">Belongs to the CDP-alcohol phosphatidyltransferase class-I family.</text>
</comment>
<keyword evidence="8 12" id="KW-0472">Membrane</keyword>
<evidence type="ECO:0000313" key="13">
    <source>
        <dbReference type="EMBL" id="MBN4067233.1"/>
    </source>
</evidence>
<keyword evidence="14" id="KW-1185">Reference proteome</keyword>
<keyword evidence="4 11" id="KW-0808">Transferase</keyword>
<evidence type="ECO:0000256" key="10">
    <source>
        <dbReference type="ARBA" id="ARBA00023264"/>
    </source>
</evidence>
<protein>
    <submittedName>
        <fullName evidence="13">CDP-alcohol phosphatidyltransferase family protein</fullName>
    </submittedName>
</protein>
<comment type="subcellular location">
    <subcellularLocation>
        <location evidence="1">Membrane</location>
        <topology evidence="1">Multi-pass membrane protein</topology>
    </subcellularLocation>
</comment>